<evidence type="ECO:0000256" key="3">
    <source>
        <dbReference type="ARBA" id="ARBA00022630"/>
    </source>
</evidence>
<gene>
    <name evidence="10" type="ORF">WG66_15544</name>
</gene>
<evidence type="ECO:0000256" key="8">
    <source>
        <dbReference type="SAM" id="MobiDB-lite"/>
    </source>
</evidence>
<dbReference type="GO" id="GO:0090729">
    <property type="term" value="F:toxin activity"/>
    <property type="evidence" value="ECO:0007669"/>
    <property type="project" value="InterPro"/>
</dbReference>
<dbReference type="AlphaFoldDB" id="A0A0W0F6A5"/>
<dbReference type="GO" id="GO:0004497">
    <property type="term" value="F:monooxygenase activity"/>
    <property type="evidence" value="ECO:0007669"/>
    <property type="project" value="UniProtKB-KW"/>
</dbReference>
<organism evidence="10 11">
    <name type="scientific">Moniliophthora roreri</name>
    <name type="common">Frosty pod rot fungus</name>
    <name type="synonym">Monilia roreri</name>
    <dbReference type="NCBI Taxonomy" id="221103"/>
    <lineage>
        <taxon>Eukaryota</taxon>
        <taxon>Fungi</taxon>
        <taxon>Dikarya</taxon>
        <taxon>Basidiomycota</taxon>
        <taxon>Agaricomycotina</taxon>
        <taxon>Agaricomycetes</taxon>
        <taxon>Agaricomycetidae</taxon>
        <taxon>Agaricales</taxon>
        <taxon>Marasmiineae</taxon>
        <taxon>Marasmiaceae</taxon>
        <taxon>Moniliophthora</taxon>
    </lineage>
</organism>
<dbReference type="EMBL" id="LATX01002286">
    <property type="protein sequence ID" value="KTB31832.1"/>
    <property type="molecule type" value="Genomic_DNA"/>
</dbReference>
<keyword evidence="3" id="KW-0285">Flavoprotein</keyword>
<keyword evidence="6" id="KW-0560">Oxidoreductase</keyword>
<evidence type="ECO:0000256" key="2">
    <source>
        <dbReference type="ARBA" id="ARBA00010139"/>
    </source>
</evidence>
<comment type="similarity">
    <text evidence="2">Belongs to the FAD-binding monooxygenase family.</text>
</comment>
<dbReference type="PANTHER" id="PTHR43098:SF3">
    <property type="entry name" value="L-ORNITHINE N(5)-MONOOXYGENASE-RELATED"/>
    <property type="match status" value="1"/>
</dbReference>
<reference evidence="10 11" key="1">
    <citation type="submission" date="2015-12" db="EMBL/GenBank/DDBJ databases">
        <title>Draft genome sequence of Moniliophthora roreri, the causal agent of frosty pod rot of cacao.</title>
        <authorList>
            <person name="Aime M.C."/>
            <person name="Diaz-Valderrama J.R."/>
            <person name="Kijpornyongpan T."/>
            <person name="Phillips-Mora W."/>
        </authorList>
    </citation>
    <scope>NUCLEOTIDE SEQUENCE [LARGE SCALE GENOMIC DNA]</scope>
    <source>
        <strain evidence="10 11">MCA 2952</strain>
    </source>
</reference>
<proteinExistence type="inferred from homology"/>
<feature type="compositionally biased region" description="Polar residues" evidence="8">
    <location>
        <begin position="201"/>
        <end position="216"/>
    </location>
</feature>
<evidence type="ECO:0000313" key="10">
    <source>
        <dbReference type="EMBL" id="KTB31832.1"/>
    </source>
</evidence>
<evidence type="ECO:0000256" key="1">
    <source>
        <dbReference type="ARBA" id="ARBA00001974"/>
    </source>
</evidence>
<feature type="region of interest" description="Disordered" evidence="8">
    <location>
        <begin position="173"/>
        <end position="242"/>
    </location>
</feature>
<name>A0A0W0F6A5_MONRR</name>
<dbReference type="Proteomes" id="UP000054988">
    <property type="component" value="Unassembled WGS sequence"/>
</dbReference>
<comment type="cofactor">
    <cofactor evidence="1">
        <name>FAD</name>
        <dbReference type="ChEBI" id="CHEBI:57692"/>
    </cofactor>
</comment>
<protein>
    <recommendedName>
        <fullName evidence="9">Pesticidal crystal protein domain-containing protein</fullName>
    </recommendedName>
</protein>
<evidence type="ECO:0000259" key="9">
    <source>
        <dbReference type="Pfam" id="PF03945"/>
    </source>
</evidence>
<evidence type="ECO:0000313" key="11">
    <source>
        <dbReference type="Proteomes" id="UP000054988"/>
    </source>
</evidence>
<evidence type="ECO:0000256" key="5">
    <source>
        <dbReference type="ARBA" id="ARBA00022857"/>
    </source>
</evidence>
<dbReference type="InterPro" id="IPR005639">
    <property type="entry name" value="Pest_crys_dom_I"/>
</dbReference>
<feature type="domain" description="Pesticidal crystal protein" evidence="9">
    <location>
        <begin position="265"/>
        <end position="459"/>
    </location>
</feature>
<dbReference type="PANTHER" id="PTHR43098">
    <property type="entry name" value="L-ORNITHINE N(5)-MONOOXYGENASE-RELATED"/>
    <property type="match status" value="1"/>
</dbReference>
<comment type="caution">
    <text evidence="10">The sequence shown here is derived from an EMBL/GenBank/DDBJ whole genome shotgun (WGS) entry which is preliminary data.</text>
</comment>
<dbReference type="Gene3D" id="1.20.190.10">
    <property type="entry name" value="Pesticidal crystal protein, N-terminal domain"/>
    <property type="match status" value="1"/>
</dbReference>
<dbReference type="InterPro" id="IPR036716">
    <property type="entry name" value="Pest_crys_N_sf"/>
</dbReference>
<dbReference type="Pfam" id="PF03945">
    <property type="entry name" value="Endotoxin_N"/>
    <property type="match status" value="1"/>
</dbReference>
<evidence type="ECO:0000256" key="7">
    <source>
        <dbReference type="ARBA" id="ARBA00023033"/>
    </source>
</evidence>
<accession>A0A0W0F6A5</accession>
<sequence>MDPTLSCPLQTIVFLSSDSPLSLKTQELTGPPHPFGTKHPSLEQNYYKIFNQPNVTLIDADESPIDTLTEKDAKTKGAENERVRDLLSIIVIYTGRSAEHRQMTIKLTAVHLPYKLSKTSPRAPQLEVEGGGNRELGTLLVDLEDKTAVEHWLQTAEQPYLLSTKIKPEIMASQSPDTKTGEDQQVAAPQADDTVPAVPTDANTDGDQQAAPSQADDTAPAVPTDTNTDGDQQAAPSQGDETVLDLPVLDSTVSDTFKVVVTNVIASVPVVGGALAAIINLLWPNSARDIWAEIRKEVEALIDQKIEEAVYNLIAAKLPGLNSASKLYLNLVTGNASGLTIRTQWIATNTLYTAAASEFMNSKYEWVLGPLFSIFSVMHMTLLRDAVLHGQKWGWSQADYKVYAQFTKDTLSTYLAYYDKVLKNRYDALAKNQPPNGQHKTEIYQYWWPYNNQSVIGFDDYRVLVRYLDPFEHPNATLPFELPFQDVYSMAFGTADDWDVTANSWAGWVTTPWSNPLRGPREIYIEYFDSGPRVLQVRHDAGTGPVMWSDPNRRKDEYGIITKPQSGVEKKTFQLGSLFHNYNIKGVFVGQEMDFWGHSYSSDIRRTHVDDVQHVDP</sequence>
<feature type="compositionally biased region" description="Polar residues" evidence="8">
    <location>
        <begin position="224"/>
        <end position="240"/>
    </location>
</feature>
<evidence type="ECO:0000256" key="6">
    <source>
        <dbReference type="ARBA" id="ARBA00023002"/>
    </source>
</evidence>
<keyword evidence="4" id="KW-0274">FAD</keyword>
<dbReference type="SUPFAM" id="SSF56849">
    <property type="entry name" value="delta-Endotoxin (insectocide), N-terminal domain"/>
    <property type="match status" value="1"/>
</dbReference>
<keyword evidence="5" id="KW-0521">NADP</keyword>
<dbReference type="InterPro" id="IPR050775">
    <property type="entry name" value="FAD-binding_Monooxygenases"/>
</dbReference>
<keyword evidence="7" id="KW-0503">Monooxygenase</keyword>
<evidence type="ECO:0000256" key="4">
    <source>
        <dbReference type="ARBA" id="ARBA00022827"/>
    </source>
</evidence>
<dbReference type="GO" id="GO:0001907">
    <property type="term" value="P:symbiont-mediated killing of host cell"/>
    <property type="evidence" value="ECO:0007669"/>
    <property type="project" value="InterPro"/>
</dbReference>